<evidence type="ECO:0000256" key="3">
    <source>
        <dbReference type="ARBA" id="ARBA00022963"/>
    </source>
</evidence>
<sequence length="805" mass="89174">MPVFTSIRKSPAYLYVKSYCLCALVTLLRAAPVSSRLPKIGERLQLANFKIINTRLGPRIVPVERNERPGQSAANEDGKPAPIALDLVISKELFGAWANQSRLRNVPARWIRRAMDLAQIKTLLRHDDQDSRMYPETRWDALVRRSSSLHPEEKRFIAVRKQRISYKGSNSLHVFLELPPTEKVDPRDVPLIALGGSGGGYRAMYGFAAFISAANKLGLWDCITWVSGVSGSCWTLAAYYTIARQNIASLQCHYLAMAQELAHPMSVQALNTVARSKRGTYFLIGPLVRKARTGIIGLGIMDMYATLTTAYQFLSREPRANLSRATFQFSKVWQRSGLDSGLQPMPILTAVRRAPRDTSGVRPHADSSNSKGLPPRRALKQHETNMPQIIAQHHEAIKEKLPESNPRELARQDPLENPVPKGFFQWFEASPLEVGSPDVQSYVPTWSWGRTFVSGRSVGRPPEQSLSLLLGQCTNAPAGPLSGYISALLASIPRGTAMSRLLLLLNDFVRMKRWEKLWASPIRAGYDPNPFYGHNSVRGRTESLTQPSDDTKLESSGLNVTFPANTALPETPVAQDIVGRNANGLGQSGPSLPDEDQSHDVSWETQGRIRLMDSGMSNNLPNHILARPERAADVIIAFDASSDVQTGSAIRRIRNFADDVRLELQDETVMFGPPSPNPSFKQGIDSVKSASLQVESKLLDQYTRVFRCVRETGQELYIIYCPLLPNGVNPENDKASFSNSYNLVWTPGQIKTLFTTSSANVSNYAIEIIKKVTMKVYETNKARRLAAETSEHPNGLGNAQGALSS</sequence>
<evidence type="ECO:0000259" key="8">
    <source>
        <dbReference type="PROSITE" id="PS51210"/>
    </source>
</evidence>
<dbReference type="PROSITE" id="PS51210">
    <property type="entry name" value="PLA2C"/>
    <property type="match status" value="1"/>
</dbReference>
<dbReference type="SUPFAM" id="SSF52151">
    <property type="entry name" value="FabD/lysophospholipase-like"/>
    <property type="match status" value="1"/>
</dbReference>
<comment type="catalytic activity">
    <reaction evidence="6">
        <text>a 1-acyl-sn-glycero-3-phosphocholine + H2O = sn-glycerol 3-phosphocholine + a fatty acid + H(+)</text>
        <dbReference type="Rhea" id="RHEA:15177"/>
        <dbReference type="ChEBI" id="CHEBI:15377"/>
        <dbReference type="ChEBI" id="CHEBI:15378"/>
        <dbReference type="ChEBI" id="CHEBI:16870"/>
        <dbReference type="ChEBI" id="CHEBI:28868"/>
        <dbReference type="ChEBI" id="CHEBI:58168"/>
        <dbReference type="EC" id="3.1.1.5"/>
    </reaction>
</comment>
<dbReference type="EC" id="3.1.1.5" evidence="6"/>
<keyword evidence="10" id="KW-1185">Reference proteome</keyword>
<comment type="similarity">
    <text evidence="1 6">Belongs to the lysophospholipase family.</text>
</comment>
<evidence type="ECO:0000256" key="4">
    <source>
        <dbReference type="ARBA" id="ARBA00023098"/>
    </source>
</evidence>
<keyword evidence="3 5" id="KW-0442">Lipid degradation</keyword>
<feature type="region of interest" description="Disordered" evidence="7">
    <location>
        <begin position="580"/>
        <end position="599"/>
    </location>
</feature>
<comment type="caution">
    <text evidence="9">The sequence shown here is derived from an EMBL/GenBank/DDBJ whole genome shotgun (WGS) entry which is preliminary data.</text>
</comment>
<organism evidence="9 10">
    <name type="scientific">Seiridium unicorne</name>
    <dbReference type="NCBI Taxonomy" id="138068"/>
    <lineage>
        <taxon>Eukaryota</taxon>
        <taxon>Fungi</taxon>
        <taxon>Dikarya</taxon>
        <taxon>Ascomycota</taxon>
        <taxon>Pezizomycotina</taxon>
        <taxon>Sordariomycetes</taxon>
        <taxon>Xylariomycetidae</taxon>
        <taxon>Amphisphaeriales</taxon>
        <taxon>Sporocadaceae</taxon>
        <taxon>Seiridium</taxon>
    </lineage>
</organism>
<dbReference type="EMBL" id="JARVKF010000257">
    <property type="protein sequence ID" value="KAK9420189.1"/>
    <property type="molecule type" value="Genomic_DNA"/>
</dbReference>
<evidence type="ECO:0000256" key="6">
    <source>
        <dbReference type="RuleBase" id="RU362103"/>
    </source>
</evidence>
<keyword evidence="2 5" id="KW-0378">Hydrolase</keyword>
<dbReference type="PANTHER" id="PTHR10728:SF40">
    <property type="entry name" value="PATATIN FAMILY PROTEIN"/>
    <property type="match status" value="1"/>
</dbReference>
<evidence type="ECO:0000256" key="5">
    <source>
        <dbReference type="PROSITE-ProRule" id="PRU00555"/>
    </source>
</evidence>
<dbReference type="InterPro" id="IPR016035">
    <property type="entry name" value="Acyl_Trfase/lysoPLipase"/>
</dbReference>
<name>A0ABR2V062_9PEZI</name>
<evidence type="ECO:0000256" key="1">
    <source>
        <dbReference type="ARBA" id="ARBA00008780"/>
    </source>
</evidence>
<evidence type="ECO:0000256" key="2">
    <source>
        <dbReference type="ARBA" id="ARBA00022801"/>
    </source>
</evidence>
<dbReference type="SMART" id="SM00022">
    <property type="entry name" value="PLAc"/>
    <property type="match status" value="1"/>
</dbReference>
<evidence type="ECO:0000313" key="9">
    <source>
        <dbReference type="EMBL" id="KAK9420189.1"/>
    </source>
</evidence>
<protein>
    <recommendedName>
        <fullName evidence="6">Lysophospholipase</fullName>
        <ecNumber evidence="6">3.1.1.5</ecNumber>
    </recommendedName>
</protein>
<dbReference type="InterPro" id="IPR002642">
    <property type="entry name" value="LysoPLipase_cat_dom"/>
</dbReference>
<dbReference type="Pfam" id="PF01735">
    <property type="entry name" value="PLA2_B"/>
    <property type="match status" value="1"/>
</dbReference>
<dbReference type="Proteomes" id="UP001408356">
    <property type="component" value="Unassembled WGS sequence"/>
</dbReference>
<dbReference type="PANTHER" id="PTHR10728">
    <property type="entry name" value="CYTOSOLIC PHOSPHOLIPASE A2"/>
    <property type="match status" value="1"/>
</dbReference>
<accession>A0ABR2V062</accession>
<proteinExistence type="inferred from homology"/>
<dbReference type="Gene3D" id="3.40.1090.10">
    <property type="entry name" value="Cytosolic phospholipase A2 catalytic domain"/>
    <property type="match status" value="1"/>
</dbReference>
<keyword evidence="4 5" id="KW-0443">Lipid metabolism</keyword>
<feature type="region of interest" description="Disordered" evidence="7">
    <location>
        <begin position="353"/>
        <end position="376"/>
    </location>
</feature>
<evidence type="ECO:0000313" key="10">
    <source>
        <dbReference type="Proteomes" id="UP001408356"/>
    </source>
</evidence>
<gene>
    <name evidence="9" type="ORF">SUNI508_06717</name>
</gene>
<evidence type="ECO:0000256" key="7">
    <source>
        <dbReference type="SAM" id="MobiDB-lite"/>
    </source>
</evidence>
<reference evidence="9 10" key="1">
    <citation type="journal article" date="2024" name="J. Plant Pathol.">
        <title>Sequence and assembly of the genome of Seiridium unicorne, isolate CBS 538.82, causal agent of cypress canker disease.</title>
        <authorList>
            <person name="Scali E."/>
            <person name="Rocca G.D."/>
            <person name="Danti R."/>
            <person name="Garbelotto M."/>
            <person name="Barberini S."/>
            <person name="Baroncelli R."/>
            <person name="Emiliani G."/>
        </authorList>
    </citation>
    <scope>NUCLEOTIDE SEQUENCE [LARGE SCALE GENOMIC DNA]</scope>
    <source>
        <strain evidence="9 10">BM-138-508</strain>
    </source>
</reference>
<feature type="domain" description="PLA2c" evidence="8">
    <location>
        <begin position="135"/>
        <end position="805"/>
    </location>
</feature>